<dbReference type="Proteomes" id="UP001158961">
    <property type="component" value="Chromosome"/>
</dbReference>
<dbReference type="EMBL" id="OW970315">
    <property type="protein sequence ID" value="CAH6230620.1"/>
    <property type="molecule type" value="Genomic_DNA"/>
</dbReference>
<evidence type="ECO:0000313" key="1">
    <source>
        <dbReference type="EMBL" id="CAH6230620.1"/>
    </source>
</evidence>
<name>A0AAN2FAL9_ENTAG</name>
<gene>
    <name evidence="1" type="ORF">DAPPPG734_06545</name>
</gene>
<keyword evidence="1" id="KW-0255">Endonuclease</keyword>
<reference evidence="1" key="1">
    <citation type="submission" date="2022-05" db="EMBL/GenBank/DDBJ databases">
        <authorList>
            <person name="Pothier F. J."/>
        </authorList>
    </citation>
    <scope>NUCLEOTIDE SEQUENCE</scope>
    <source>
        <strain evidence="1">DAPP-PG734</strain>
    </source>
</reference>
<accession>A0AAN2FAL9</accession>
<protein>
    <submittedName>
        <fullName evidence="1">tRNA(fMet)-specific endonuclease VapC</fullName>
    </submittedName>
</protein>
<sequence length="40" mass="4392">MDPSDTAIAGHAIAARAILVTNNIREFERVPGLQLEEWVS</sequence>
<proteinExistence type="predicted"/>
<keyword evidence="1" id="KW-0378">Hydrolase</keyword>
<dbReference type="SUPFAM" id="SSF88723">
    <property type="entry name" value="PIN domain-like"/>
    <property type="match status" value="1"/>
</dbReference>
<dbReference type="AlphaFoldDB" id="A0AAN2FAL9"/>
<dbReference type="Gene3D" id="3.40.50.1010">
    <property type="entry name" value="5'-nuclease"/>
    <property type="match status" value="1"/>
</dbReference>
<dbReference type="GO" id="GO:0004519">
    <property type="term" value="F:endonuclease activity"/>
    <property type="evidence" value="ECO:0007669"/>
    <property type="project" value="UniProtKB-KW"/>
</dbReference>
<evidence type="ECO:0000313" key="2">
    <source>
        <dbReference type="Proteomes" id="UP001158961"/>
    </source>
</evidence>
<keyword evidence="1" id="KW-0540">Nuclease</keyword>
<organism evidence="1 2">
    <name type="scientific">Enterobacter agglomerans</name>
    <name type="common">Erwinia herbicola</name>
    <name type="synonym">Pantoea agglomerans</name>
    <dbReference type="NCBI Taxonomy" id="549"/>
    <lineage>
        <taxon>Bacteria</taxon>
        <taxon>Pseudomonadati</taxon>
        <taxon>Pseudomonadota</taxon>
        <taxon>Gammaproteobacteria</taxon>
        <taxon>Enterobacterales</taxon>
        <taxon>Erwiniaceae</taxon>
        <taxon>Pantoea</taxon>
        <taxon>Pantoea agglomerans group</taxon>
    </lineage>
</organism>
<dbReference type="InterPro" id="IPR029060">
    <property type="entry name" value="PIN-like_dom_sf"/>
</dbReference>